<name>A0A9X2LAL6_9PROT</name>
<dbReference type="PANTHER" id="PTHR32063:SF18">
    <property type="entry name" value="CATION EFFLUX SYSTEM PROTEIN"/>
    <property type="match status" value="1"/>
</dbReference>
<dbReference type="RefSeq" id="WP_256619861.1">
    <property type="nucleotide sequence ID" value="NZ_JANIBC010000010.1"/>
</dbReference>
<feature type="transmembrane region" description="Helical" evidence="1">
    <location>
        <begin position="985"/>
        <end position="1009"/>
    </location>
</feature>
<dbReference type="PANTHER" id="PTHR32063">
    <property type="match status" value="1"/>
</dbReference>
<dbReference type="GO" id="GO:0042910">
    <property type="term" value="F:xenobiotic transmembrane transporter activity"/>
    <property type="evidence" value="ECO:0007669"/>
    <property type="project" value="TreeGrafter"/>
</dbReference>
<evidence type="ECO:0000313" key="3">
    <source>
        <dbReference type="Proteomes" id="UP001142610"/>
    </source>
</evidence>
<reference evidence="2" key="1">
    <citation type="submission" date="2022-07" db="EMBL/GenBank/DDBJ databases">
        <title>Parvularcula maris sp. nov., an algicidal bacterium isolated from seawater.</title>
        <authorList>
            <person name="Li F."/>
        </authorList>
    </citation>
    <scope>NUCLEOTIDE SEQUENCE</scope>
    <source>
        <strain evidence="2">BGMRC 0090</strain>
    </source>
</reference>
<dbReference type="Pfam" id="PF00873">
    <property type="entry name" value="ACR_tran"/>
    <property type="match status" value="1"/>
</dbReference>
<keyword evidence="3" id="KW-1185">Reference proteome</keyword>
<feature type="transmembrane region" description="Helical" evidence="1">
    <location>
        <begin position="359"/>
        <end position="382"/>
    </location>
</feature>
<dbReference type="Gene3D" id="1.20.1640.10">
    <property type="entry name" value="Multidrug efflux transporter AcrB transmembrane domain"/>
    <property type="match status" value="2"/>
</dbReference>
<accession>A0A9X2LAL6</accession>
<feature type="transmembrane region" description="Helical" evidence="1">
    <location>
        <begin position="467"/>
        <end position="490"/>
    </location>
</feature>
<feature type="transmembrane region" description="Helical" evidence="1">
    <location>
        <begin position="852"/>
        <end position="875"/>
    </location>
</feature>
<dbReference type="EMBL" id="JANIBC010000010">
    <property type="protein sequence ID" value="MCQ8185964.1"/>
    <property type="molecule type" value="Genomic_DNA"/>
</dbReference>
<dbReference type="SUPFAM" id="SSF82714">
    <property type="entry name" value="Multidrug efflux transporter AcrB TolC docking domain, DN and DC subdomains"/>
    <property type="match status" value="2"/>
</dbReference>
<dbReference type="InterPro" id="IPR027463">
    <property type="entry name" value="AcrB_DN_DC_subdom"/>
</dbReference>
<feature type="transmembrane region" description="Helical" evidence="1">
    <location>
        <begin position="431"/>
        <end position="455"/>
    </location>
</feature>
<feature type="transmembrane region" description="Helical" evidence="1">
    <location>
        <begin position="911"/>
        <end position="932"/>
    </location>
</feature>
<dbReference type="SUPFAM" id="SSF82866">
    <property type="entry name" value="Multidrug efflux transporter AcrB transmembrane domain"/>
    <property type="match status" value="2"/>
</dbReference>
<dbReference type="PRINTS" id="PR00702">
    <property type="entry name" value="ACRIFLAVINRP"/>
</dbReference>
<feature type="transmembrane region" description="Helical" evidence="1">
    <location>
        <begin position="953"/>
        <end position="973"/>
    </location>
</feature>
<feature type="transmembrane region" description="Helical" evidence="1">
    <location>
        <begin position="332"/>
        <end position="352"/>
    </location>
</feature>
<protein>
    <submittedName>
        <fullName evidence="2">Efflux RND transporter permease subunit</fullName>
    </submittedName>
</protein>
<feature type="transmembrane region" description="Helical" evidence="1">
    <location>
        <begin position="388"/>
        <end position="410"/>
    </location>
</feature>
<gene>
    <name evidence="2" type="ORF">NOG11_11245</name>
</gene>
<keyword evidence="1" id="KW-1133">Transmembrane helix</keyword>
<sequence>MKTILYDHPRALALAVILVAVAGVAALLTMPQAEDPKIRNRNAVILTALPGASAERVERLVSQVIEDELRGLEEVDIVSSTSSTGLSSVSVTLQDAINETDQAFSKVRDALADAAVLLPEGASDPRFIDERGYAFTLLAAIVWEGEEAPDPLILKRTAEELEARLRNVPGTEYVLTEGVGDEEISVTLDPDLAASLSLGEAEIARAIAQADAKQSAGQVYGQGNELAVEVRGELTDLTRLRAVPLRRGRDGAQLLLGDVARISRGIVQPEPQGVLVNGKRAVVVGTRIDDGLRVGGWSARVREELDAFEAELSAGLELELIFDQSVYAEERFGSLLVNLFVGIMLVVAILFFTLGFRSALLVTAAIPLTSLLSLAVMNFVGIPIHQMSITGLIVALGLLVDAAIVMCDAVSRALTRGLSPREAVEESVGRLWLPLLSSTLTTVLAFMPITLLIGGAGEFVGPIADSVIIALIASFLLAVSVIAALAGFFLRPEKPAAEGGRDLFAPIGKAFEGALAASLARPRLSIALALVLPVLGFVGAGRLPNQFFPDADRAQFHVQLELHPQASLEETERAVAAASAVLDAHEEIVQADWFTGSSVPAFYYNLKMNRDGAKHFAEAMVTARELSGLETLVNDLQAELTAAVPNAQVNTRLLVQGPPTNAPFELRISGPNLDELRRLGEEARLILSEMPEVTVSSASLSGGEPKIWVEADEEAALIAGMPLAAVSQAIAAKLQGARGGSVIEGQNEIPVVVRLGDARGSIEELRSATLVAPSGAGVPLASLGELTLQPSAAKITRYDGERVNNVFGFMEAGALPAVAITRFEEAMAEGRFQLPYGYDYAFGGDAEARSDAVGALLASVGLIVTLVVAVVVLTFGSFRLGALILTVAGLSMGLGMLSLTLAGFAFGFQPIIALMGLMGVAINAAIIIVTTLREDVAASRGEPEAVREGVLKTARHITSTTLTTFAGFLPLILSEGGFWPPFATAIAGGVVLSTVVSFFFVPQAFLLLARGQERRASSRSLPQGGLAHA</sequence>
<comment type="caution">
    <text evidence="2">The sequence shown here is derived from an EMBL/GenBank/DDBJ whole genome shotgun (WGS) entry which is preliminary data.</text>
</comment>
<keyword evidence="1" id="KW-0472">Membrane</keyword>
<dbReference type="GO" id="GO:0005886">
    <property type="term" value="C:plasma membrane"/>
    <property type="evidence" value="ECO:0007669"/>
    <property type="project" value="TreeGrafter"/>
</dbReference>
<feature type="transmembrane region" description="Helical" evidence="1">
    <location>
        <begin position="882"/>
        <end position="905"/>
    </location>
</feature>
<dbReference type="Gene3D" id="3.30.2090.10">
    <property type="entry name" value="Multidrug efflux transporter AcrB TolC docking domain, DN and DC subdomains"/>
    <property type="match status" value="2"/>
</dbReference>
<dbReference type="Gene3D" id="3.30.70.1320">
    <property type="entry name" value="Multidrug efflux transporter AcrB pore domain like"/>
    <property type="match status" value="1"/>
</dbReference>
<keyword evidence="1" id="KW-0812">Transmembrane</keyword>
<dbReference type="AlphaFoldDB" id="A0A9X2LAL6"/>
<evidence type="ECO:0000256" key="1">
    <source>
        <dbReference type="SAM" id="Phobius"/>
    </source>
</evidence>
<dbReference type="SUPFAM" id="SSF82693">
    <property type="entry name" value="Multidrug efflux transporter AcrB pore domain, PN1, PN2, PC1 and PC2 subdomains"/>
    <property type="match status" value="2"/>
</dbReference>
<dbReference type="Gene3D" id="3.30.70.1440">
    <property type="entry name" value="Multidrug efflux transporter AcrB pore domain"/>
    <property type="match status" value="1"/>
</dbReference>
<organism evidence="2 3">
    <name type="scientific">Parvularcula maris</name>
    <dbReference type="NCBI Taxonomy" id="2965077"/>
    <lineage>
        <taxon>Bacteria</taxon>
        <taxon>Pseudomonadati</taxon>
        <taxon>Pseudomonadota</taxon>
        <taxon>Alphaproteobacteria</taxon>
        <taxon>Parvularculales</taxon>
        <taxon>Parvularculaceae</taxon>
        <taxon>Parvularcula</taxon>
    </lineage>
</organism>
<dbReference type="Proteomes" id="UP001142610">
    <property type="component" value="Unassembled WGS sequence"/>
</dbReference>
<feature type="transmembrane region" description="Helical" evidence="1">
    <location>
        <begin position="524"/>
        <end position="543"/>
    </location>
</feature>
<dbReference type="Gene3D" id="3.30.70.1430">
    <property type="entry name" value="Multidrug efflux transporter AcrB pore domain"/>
    <property type="match status" value="2"/>
</dbReference>
<dbReference type="InterPro" id="IPR001036">
    <property type="entry name" value="Acrflvin-R"/>
</dbReference>
<proteinExistence type="predicted"/>
<evidence type="ECO:0000313" key="2">
    <source>
        <dbReference type="EMBL" id="MCQ8185964.1"/>
    </source>
</evidence>